<sequence length="122" mass="12617">MFTDSIKARLGITGSGTPNSAPSSEACRWKVDKGTVADSYTIGVVVFPKLGLDEVVSTGEKTPVQVADRRAIQSLRAAGSVCAISVEVTATSRVDVQITGDDATALCPKALEAAELIEPALP</sequence>
<dbReference type="AlphaFoldDB" id="W7IUI0"/>
<organism evidence="1 2">
    <name type="scientific">Actinokineospora spheciospongiae</name>
    <dbReference type="NCBI Taxonomy" id="909613"/>
    <lineage>
        <taxon>Bacteria</taxon>
        <taxon>Bacillati</taxon>
        <taxon>Actinomycetota</taxon>
        <taxon>Actinomycetes</taxon>
        <taxon>Pseudonocardiales</taxon>
        <taxon>Pseudonocardiaceae</taxon>
        <taxon>Actinokineospora</taxon>
    </lineage>
</organism>
<evidence type="ECO:0008006" key="3">
    <source>
        <dbReference type="Google" id="ProtNLM"/>
    </source>
</evidence>
<protein>
    <recommendedName>
        <fullName evidence="3">DUF3558 domain-containing protein</fullName>
    </recommendedName>
</protein>
<comment type="caution">
    <text evidence="1">The sequence shown here is derived from an EMBL/GenBank/DDBJ whole genome shotgun (WGS) entry which is preliminary data.</text>
</comment>
<dbReference type="EMBL" id="AYXG01000173">
    <property type="protein sequence ID" value="EWC60051.1"/>
    <property type="molecule type" value="Genomic_DNA"/>
</dbReference>
<keyword evidence="2" id="KW-1185">Reference proteome</keyword>
<evidence type="ECO:0000313" key="2">
    <source>
        <dbReference type="Proteomes" id="UP000019277"/>
    </source>
</evidence>
<name>W7IUI0_9PSEU</name>
<accession>W7IUI0</accession>
<gene>
    <name evidence="1" type="ORF">UO65_4617</name>
</gene>
<evidence type="ECO:0000313" key="1">
    <source>
        <dbReference type="EMBL" id="EWC60051.1"/>
    </source>
</evidence>
<proteinExistence type="predicted"/>
<reference evidence="1 2" key="1">
    <citation type="journal article" date="2014" name="Genome Announc.">
        <title>Draft Genome Sequence of the Antitrypanosomally Active Sponge-Associated Bacterium Actinokineospora sp. Strain EG49.</title>
        <authorList>
            <person name="Harjes J."/>
            <person name="Ryu T."/>
            <person name="Abdelmohsen U.R."/>
            <person name="Moitinho-Silva L."/>
            <person name="Horn H."/>
            <person name="Ravasi T."/>
            <person name="Hentschel U."/>
        </authorList>
    </citation>
    <scope>NUCLEOTIDE SEQUENCE [LARGE SCALE GENOMIC DNA]</scope>
    <source>
        <strain evidence="1 2">EG49</strain>
    </source>
</reference>
<dbReference type="Proteomes" id="UP000019277">
    <property type="component" value="Unassembled WGS sequence"/>
</dbReference>